<dbReference type="CDD" id="cd02970">
    <property type="entry name" value="PRX_like2"/>
    <property type="match status" value="1"/>
</dbReference>
<dbReference type="EMBL" id="KL198018">
    <property type="protein sequence ID" value="KDQ20347.1"/>
    <property type="molecule type" value="Genomic_DNA"/>
</dbReference>
<dbReference type="PANTHER" id="PTHR28630">
    <property type="match status" value="1"/>
</dbReference>
<dbReference type="SUPFAM" id="SSF52833">
    <property type="entry name" value="Thioredoxin-like"/>
    <property type="match status" value="1"/>
</dbReference>
<accession>A0A067N8D3</accession>
<protein>
    <submittedName>
        <fullName evidence="1">Uncharacterized protein</fullName>
    </submittedName>
</protein>
<dbReference type="InterPro" id="IPR032801">
    <property type="entry name" value="PXL2A/B/C"/>
</dbReference>
<organism evidence="1 2">
    <name type="scientific">Botryobasidium botryosum (strain FD-172 SS1)</name>
    <dbReference type="NCBI Taxonomy" id="930990"/>
    <lineage>
        <taxon>Eukaryota</taxon>
        <taxon>Fungi</taxon>
        <taxon>Dikarya</taxon>
        <taxon>Basidiomycota</taxon>
        <taxon>Agaricomycotina</taxon>
        <taxon>Agaricomycetes</taxon>
        <taxon>Cantharellales</taxon>
        <taxon>Botryobasidiaceae</taxon>
        <taxon>Botryobasidium</taxon>
    </lineage>
</organism>
<sequence>MSSGQFVSDALPTEAQLKAAAAIEIRDEQGNKVPFGSLYEDQKTVVVFIREFQTPDNGISAKAYVTQLAEIPASTLSEAGVKIAVVGCGDYSLITDYKKTTGFKGQIYADASREVYTALEMTLRNLKGTPAGSLPRSYIPESALKSAIASTWDALKQPMNAITGKNGDIKQLGGDFVFGPGNQCAYAHRMENTQDHVEVADLVGHAGIDLVPTAKLPA</sequence>
<reference evidence="2" key="1">
    <citation type="journal article" date="2014" name="Proc. Natl. Acad. Sci. U.S.A.">
        <title>Extensive sampling of basidiomycete genomes demonstrates inadequacy of the white-rot/brown-rot paradigm for wood decay fungi.</title>
        <authorList>
            <person name="Riley R."/>
            <person name="Salamov A.A."/>
            <person name="Brown D.W."/>
            <person name="Nagy L.G."/>
            <person name="Floudas D."/>
            <person name="Held B.W."/>
            <person name="Levasseur A."/>
            <person name="Lombard V."/>
            <person name="Morin E."/>
            <person name="Otillar R."/>
            <person name="Lindquist E.A."/>
            <person name="Sun H."/>
            <person name="LaButti K.M."/>
            <person name="Schmutz J."/>
            <person name="Jabbour D."/>
            <person name="Luo H."/>
            <person name="Baker S.E."/>
            <person name="Pisabarro A.G."/>
            <person name="Walton J.D."/>
            <person name="Blanchette R.A."/>
            <person name="Henrissat B."/>
            <person name="Martin F."/>
            <person name="Cullen D."/>
            <person name="Hibbett D.S."/>
            <person name="Grigoriev I.V."/>
        </authorList>
    </citation>
    <scope>NUCLEOTIDE SEQUENCE [LARGE SCALE GENOMIC DNA]</scope>
    <source>
        <strain evidence="2">FD-172 SS1</strain>
    </source>
</reference>
<dbReference type="Proteomes" id="UP000027195">
    <property type="component" value="Unassembled WGS sequence"/>
</dbReference>
<dbReference type="PANTHER" id="PTHR28630:SF3">
    <property type="entry name" value="PEROXIREDOXIN-LIKE 2C"/>
    <property type="match status" value="1"/>
</dbReference>
<dbReference type="STRING" id="930990.A0A067N8D3"/>
<evidence type="ECO:0000313" key="1">
    <source>
        <dbReference type="EMBL" id="KDQ20347.1"/>
    </source>
</evidence>
<proteinExistence type="predicted"/>
<dbReference type="Gene3D" id="3.40.30.10">
    <property type="entry name" value="Glutaredoxin"/>
    <property type="match status" value="1"/>
</dbReference>
<keyword evidence="2" id="KW-1185">Reference proteome</keyword>
<dbReference type="InterPro" id="IPR036249">
    <property type="entry name" value="Thioredoxin-like_sf"/>
</dbReference>
<dbReference type="HOGENOM" id="CLU_035338_1_1_1"/>
<gene>
    <name evidence="1" type="ORF">BOTBODRAFT_632932</name>
</gene>
<dbReference type="Pfam" id="PF13911">
    <property type="entry name" value="AhpC-TSA_2"/>
    <property type="match status" value="1"/>
</dbReference>
<dbReference type="OrthoDB" id="40334at2759"/>
<dbReference type="InParanoid" id="A0A067N8D3"/>
<name>A0A067N8D3_BOTB1</name>
<evidence type="ECO:0000313" key="2">
    <source>
        <dbReference type="Proteomes" id="UP000027195"/>
    </source>
</evidence>
<dbReference type="AlphaFoldDB" id="A0A067N8D3"/>